<dbReference type="OrthoDB" id="9804023at2"/>
<dbReference type="Pfam" id="PF08379">
    <property type="entry name" value="Bact_transglu_N"/>
    <property type="match status" value="1"/>
</dbReference>
<evidence type="ECO:0000313" key="3">
    <source>
        <dbReference type="Proteomes" id="UP000290408"/>
    </source>
</evidence>
<sequence length="282" mass="31433">MSSRRHRIVHRTTMRYDGEVTAAHNELRMIPVSEPGQATLEARVRVRPLTWSNVYEDHWGTQVMAMESQTPHDVLEIEATSTVERSELPVEAEDVGWEAVRAPRTVDDLSEFLAQTERTDPPEEVAALAREYAEAPTPRAAAMDIVARVHEALTYERGITGWQATAAEVWERRGGVCQDFAHLTLGALRSVGIPARYVSGYLTVEDGEVARGATVQARNHAWIELWDGGWHPLDPTNVGPVGLDHVVVGRGRDYDDVSPFRGMFVGPEITDLELEITYTRLG</sequence>
<reference evidence="2 3" key="1">
    <citation type="submission" date="2019-02" db="EMBL/GenBank/DDBJ databases">
        <title>Genomic data mining of an Antarctic deep-sea actinobacterium, Janibacterlimosus P3-3-X1.</title>
        <authorList>
            <person name="Liao L."/>
            <person name="Chen B."/>
        </authorList>
    </citation>
    <scope>NUCLEOTIDE SEQUENCE [LARGE SCALE GENOMIC DNA]</scope>
    <source>
        <strain evidence="2 3">P3-3-X1</strain>
    </source>
</reference>
<keyword evidence="3" id="KW-1185">Reference proteome</keyword>
<evidence type="ECO:0000313" key="2">
    <source>
        <dbReference type="EMBL" id="QBF45588.1"/>
    </source>
</evidence>
<name>A0A4V0ZAT2_9MICO</name>
<dbReference type="SUPFAM" id="SSF54001">
    <property type="entry name" value="Cysteine proteinases"/>
    <property type="match status" value="1"/>
</dbReference>
<organism evidence="2 3">
    <name type="scientific">Janibacter limosus</name>
    <dbReference type="NCBI Taxonomy" id="53458"/>
    <lineage>
        <taxon>Bacteria</taxon>
        <taxon>Bacillati</taxon>
        <taxon>Actinomycetota</taxon>
        <taxon>Actinomycetes</taxon>
        <taxon>Micrococcales</taxon>
        <taxon>Intrasporangiaceae</taxon>
        <taxon>Janibacter</taxon>
    </lineage>
</organism>
<dbReference type="Pfam" id="PF01841">
    <property type="entry name" value="Transglut_core"/>
    <property type="match status" value="1"/>
</dbReference>
<dbReference type="PANTHER" id="PTHR33490:SF6">
    <property type="entry name" value="SLL1049 PROTEIN"/>
    <property type="match status" value="1"/>
</dbReference>
<evidence type="ECO:0000259" key="1">
    <source>
        <dbReference type="SMART" id="SM00460"/>
    </source>
</evidence>
<dbReference type="EMBL" id="CP036164">
    <property type="protein sequence ID" value="QBF45588.1"/>
    <property type="molecule type" value="Genomic_DNA"/>
</dbReference>
<dbReference type="SMART" id="SM00460">
    <property type="entry name" value="TGc"/>
    <property type="match status" value="1"/>
</dbReference>
<feature type="domain" description="Transglutaminase-like" evidence="1">
    <location>
        <begin position="169"/>
        <end position="237"/>
    </location>
</feature>
<dbReference type="KEGG" id="jli:EXU32_04500"/>
<dbReference type="InterPro" id="IPR013589">
    <property type="entry name" value="Bac_transglu_N"/>
</dbReference>
<dbReference type="InterPro" id="IPR038765">
    <property type="entry name" value="Papain-like_cys_pep_sf"/>
</dbReference>
<dbReference type="RefSeq" id="WP_130628825.1">
    <property type="nucleotide sequence ID" value="NZ_CP036164.1"/>
</dbReference>
<accession>A0A4V0ZAT2</accession>
<protein>
    <submittedName>
        <fullName evidence="2">Transglutaminase family protein</fullName>
    </submittedName>
</protein>
<dbReference type="AlphaFoldDB" id="A0A4V0ZAT2"/>
<dbReference type="PANTHER" id="PTHR33490">
    <property type="entry name" value="BLR5614 PROTEIN-RELATED"/>
    <property type="match status" value="1"/>
</dbReference>
<dbReference type="STRING" id="1216970.GCA_001570985_01608"/>
<dbReference type="Proteomes" id="UP000290408">
    <property type="component" value="Chromosome"/>
</dbReference>
<gene>
    <name evidence="2" type="ORF">EXU32_04500</name>
</gene>
<dbReference type="Gene3D" id="3.10.620.30">
    <property type="match status" value="1"/>
</dbReference>
<dbReference type="InterPro" id="IPR002931">
    <property type="entry name" value="Transglutaminase-like"/>
</dbReference>
<proteinExistence type="predicted"/>